<feature type="domain" description="Lipocalin-like" evidence="1">
    <location>
        <begin position="13"/>
        <end position="151"/>
    </location>
</feature>
<dbReference type="EMBL" id="NQKI01000040">
    <property type="protein sequence ID" value="OZY57806.1"/>
    <property type="molecule type" value="Genomic_DNA"/>
</dbReference>
<evidence type="ECO:0000259" key="1">
    <source>
        <dbReference type="Pfam" id="PF13924"/>
    </source>
</evidence>
<reference evidence="2 3" key="1">
    <citation type="submission" date="2017-08" db="EMBL/GenBank/DDBJ databases">
        <title>Genomic and metabolic characterisation of spoilage-associated Pseudomonas species.</title>
        <authorList>
            <person name="Stanborough T."/>
            <person name="Fegan N."/>
            <person name="Powell S.M."/>
            <person name="Singh T."/>
            <person name="Tamplin M.L."/>
            <person name="Chandry P.S."/>
        </authorList>
    </citation>
    <scope>NUCLEOTIDE SEQUENCE [LARGE SCALE GENOMIC DNA]</scope>
    <source>
        <strain evidence="2 3">L1802</strain>
    </source>
</reference>
<proteinExistence type="predicted"/>
<evidence type="ECO:0000313" key="3">
    <source>
        <dbReference type="Proteomes" id="UP000215788"/>
    </source>
</evidence>
<comment type="caution">
    <text evidence="2">The sequence shown here is derived from an EMBL/GenBank/DDBJ whole genome shotgun (WGS) entry which is preliminary data.</text>
</comment>
<dbReference type="AlphaFoldDB" id="A0A266N5Q7"/>
<protein>
    <recommendedName>
        <fullName evidence="1">Lipocalin-like domain-containing protein</fullName>
    </recommendedName>
</protein>
<name>A0A266N5Q7_9PSED</name>
<gene>
    <name evidence="2" type="ORF">CJF39_19435</name>
</gene>
<accession>A0A266N5Q7</accession>
<dbReference type="Pfam" id="PF13924">
    <property type="entry name" value="Lipocalin_5"/>
    <property type="match status" value="1"/>
</dbReference>
<organism evidence="2 3">
    <name type="scientific">Pseudomonas lundensis</name>
    <dbReference type="NCBI Taxonomy" id="86185"/>
    <lineage>
        <taxon>Bacteria</taxon>
        <taxon>Pseudomonadati</taxon>
        <taxon>Pseudomonadota</taxon>
        <taxon>Gammaproteobacteria</taxon>
        <taxon>Pseudomonadales</taxon>
        <taxon>Pseudomonadaceae</taxon>
        <taxon>Pseudomonas</taxon>
    </lineage>
</organism>
<evidence type="ECO:0000313" key="2">
    <source>
        <dbReference type="EMBL" id="OZY57806.1"/>
    </source>
</evidence>
<dbReference type="InterPro" id="IPR024311">
    <property type="entry name" value="Lipocalin-like"/>
</dbReference>
<sequence length="155" mass="17509">MHAMSTVDRNALIGAWKLVSFVERDTDTGIESHPMGTTPEGIIMYTPDGYMSAQFCPPGRTNLASNDPFEASEHEYKEAGKTYFAYSGPFYVDEARGLLEHEMFVSFFPNWRGQRQVRTCRIEGDMLYLAPDVPVNFNGSMKIANLAWQRVSPNL</sequence>
<dbReference type="Proteomes" id="UP000215788">
    <property type="component" value="Unassembled WGS sequence"/>
</dbReference>